<organism evidence="1 2">
    <name type="scientific">Haematococcus lacustris</name>
    <name type="common">Green alga</name>
    <name type="synonym">Haematococcus pluvialis</name>
    <dbReference type="NCBI Taxonomy" id="44745"/>
    <lineage>
        <taxon>Eukaryota</taxon>
        <taxon>Viridiplantae</taxon>
        <taxon>Chlorophyta</taxon>
        <taxon>core chlorophytes</taxon>
        <taxon>Chlorophyceae</taxon>
        <taxon>CS clade</taxon>
        <taxon>Chlamydomonadales</taxon>
        <taxon>Haematococcaceae</taxon>
        <taxon>Haematococcus</taxon>
    </lineage>
</organism>
<gene>
    <name evidence="1" type="ORF">HaLaN_14440</name>
</gene>
<protein>
    <submittedName>
        <fullName evidence="1">Uncharacterized protein</fullName>
    </submittedName>
</protein>
<proteinExistence type="predicted"/>
<dbReference type="Proteomes" id="UP000485058">
    <property type="component" value="Unassembled WGS sequence"/>
</dbReference>
<dbReference type="EMBL" id="BLLF01001195">
    <property type="protein sequence ID" value="GFH17745.1"/>
    <property type="molecule type" value="Genomic_DNA"/>
</dbReference>
<accession>A0A699Z865</accession>
<evidence type="ECO:0000313" key="2">
    <source>
        <dbReference type="Proteomes" id="UP000485058"/>
    </source>
</evidence>
<evidence type="ECO:0000313" key="1">
    <source>
        <dbReference type="EMBL" id="GFH17745.1"/>
    </source>
</evidence>
<sequence length="72" mass="7841">MRCSVAMELSAEHATIDLSTRVPESLYQRVPVSRVQWHIPNQTELQCACVPSLPSAGHPIGNIATKRQGCGL</sequence>
<keyword evidence="2" id="KW-1185">Reference proteome</keyword>
<comment type="caution">
    <text evidence="1">The sequence shown here is derived from an EMBL/GenBank/DDBJ whole genome shotgun (WGS) entry which is preliminary data.</text>
</comment>
<name>A0A699Z865_HAELA</name>
<reference evidence="1 2" key="1">
    <citation type="submission" date="2020-02" db="EMBL/GenBank/DDBJ databases">
        <title>Draft genome sequence of Haematococcus lacustris strain NIES-144.</title>
        <authorList>
            <person name="Morimoto D."/>
            <person name="Nakagawa S."/>
            <person name="Yoshida T."/>
            <person name="Sawayama S."/>
        </authorList>
    </citation>
    <scope>NUCLEOTIDE SEQUENCE [LARGE SCALE GENOMIC DNA]</scope>
    <source>
        <strain evidence="1 2">NIES-144</strain>
    </source>
</reference>
<dbReference type="AlphaFoldDB" id="A0A699Z865"/>